<feature type="region of interest" description="Disordered" evidence="1">
    <location>
        <begin position="170"/>
        <end position="203"/>
    </location>
</feature>
<dbReference type="AlphaFoldDB" id="A0A9P6KA42"/>
<dbReference type="Proteomes" id="UP000780801">
    <property type="component" value="Unassembled WGS sequence"/>
</dbReference>
<feature type="compositionally biased region" description="Polar residues" evidence="1">
    <location>
        <begin position="184"/>
        <end position="198"/>
    </location>
</feature>
<proteinExistence type="predicted"/>
<reference evidence="2" key="1">
    <citation type="journal article" date="2020" name="Fungal Divers.">
        <title>Resolving the Mortierellaceae phylogeny through synthesis of multi-gene phylogenetics and phylogenomics.</title>
        <authorList>
            <person name="Vandepol N."/>
            <person name="Liber J."/>
            <person name="Desiro A."/>
            <person name="Na H."/>
            <person name="Kennedy M."/>
            <person name="Barry K."/>
            <person name="Grigoriev I.V."/>
            <person name="Miller A.N."/>
            <person name="O'Donnell K."/>
            <person name="Stajich J.E."/>
            <person name="Bonito G."/>
        </authorList>
    </citation>
    <scope>NUCLEOTIDE SEQUENCE</scope>
    <source>
        <strain evidence="2">KOD1015</strain>
    </source>
</reference>
<dbReference type="EMBL" id="JAABOA010004882">
    <property type="protein sequence ID" value="KAF9577403.1"/>
    <property type="molecule type" value="Genomic_DNA"/>
</dbReference>
<protein>
    <submittedName>
        <fullName evidence="2">Uncharacterized protein</fullName>
    </submittedName>
</protein>
<sequence length="252" mass="26209">MAMAAMSGYQGSGRNIHGDVEDGLLYTENYLSCMPAHYPPSSGHMDPMSGSRKMLDMSCPRGVMTTGMDGLSLDALSLDALSMGVMKGPNYLPTDASTGSSAEQGSTSPPSVGYMLASQSYLLSSVQCQQLPPFHHQFAFSQEQQQQPTSQTMSPSAGFTVLPSAQGYAPFTSTSHGSGGIPTADNQSTQLTSWNAPTSHAPASGLSTVQISTHTPPTAAWANPGLGREMVHMQSVASATTMSMAATSAVTT</sequence>
<evidence type="ECO:0000256" key="1">
    <source>
        <dbReference type="SAM" id="MobiDB-lite"/>
    </source>
</evidence>
<feature type="non-terminal residue" evidence="2">
    <location>
        <position position="252"/>
    </location>
</feature>
<gene>
    <name evidence="2" type="ORF">BGW38_007401</name>
</gene>
<name>A0A9P6KA42_9FUNG</name>
<accession>A0A9P6KA42</accession>
<evidence type="ECO:0000313" key="2">
    <source>
        <dbReference type="EMBL" id="KAF9577403.1"/>
    </source>
</evidence>
<evidence type="ECO:0000313" key="3">
    <source>
        <dbReference type="Proteomes" id="UP000780801"/>
    </source>
</evidence>
<organism evidence="2 3">
    <name type="scientific">Lunasporangiospora selenospora</name>
    <dbReference type="NCBI Taxonomy" id="979761"/>
    <lineage>
        <taxon>Eukaryota</taxon>
        <taxon>Fungi</taxon>
        <taxon>Fungi incertae sedis</taxon>
        <taxon>Mucoromycota</taxon>
        <taxon>Mortierellomycotina</taxon>
        <taxon>Mortierellomycetes</taxon>
        <taxon>Mortierellales</taxon>
        <taxon>Mortierellaceae</taxon>
        <taxon>Lunasporangiospora</taxon>
    </lineage>
</organism>
<keyword evidence="3" id="KW-1185">Reference proteome</keyword>
<comment type="caution">
    <text evidence="2">The sequence shown here is derived from an EMBL/GenBank/DDBJ whole genome shotgun (WGS) entry which is preliminary data.</text>
</comment>